<dbReference type="Gramene" id="scaffold_400065.1">
    <property type="protein sequence ID" value="scaffold_400065.1"/>
    <property type="gene ID" value="scaffold_400065.1"/>
</dbReference>
<proteinExistence type="predicted"/>
<accession>D7LBD6</accession>
<name>D7LBD6_ARALL</name>
<dbReference type="AlphaFoldDB" id="D7LBD6"/>
<dbReference type="STRING" id="81972.D7LBD6"/>
<protein>
    <submittedName>
        <fullName evidence="2">Uncharacterized protein</fullName>
    </submittedName>
</protein>
<evidence type="ECO:0000256" key="1">
    <source>
        <dbReference type="SAM" id="MobiDB-lite"/>
    </source>
</evidence>
<evidence type="ECO:0000313" key="2">
    <source>
        <dbReference type="EMBL" id="EFH56640.1"/>
    </source>
</evidence>
<keyword evidence="3" id="KW-1185">Reference proteome</keyword>
<evidence type="ECO:0000313" key="3">
    <source>
        <dbReference type="Proteomes" id="UP000008694"/>
    </source>
</evidence>
<feature type="compositionally biased region" description="Polar residues" evidence="1">
    <location>
        <begin position="149"/>
        <end position="168"/>
    </location>
</feature>
<reference evidence="3" key="1">
    <citation type="journal article" date="2011" name="Nat. Genet.">
        <title>The Arabidopsis lyrata genome sequence and the basis of rapid genome size change.</title>
        <authorList>
            <person name="Hu T.T."/>
            <person name="Pattyn P."/>
            <person name="Bakker E.G."/>
            <person name="Cao J."/>
            <person name="Cheng J.-F."/>
            <person name="Clark R.M."/>
            <person name="Fahlgren N."/>
            <person name="Fawcett J.A."/>
            <person name="Grimwood J."/>
            <person name="Gundlach H."/>
            <person name="Haberer G."/>
            <person name="Hollister J.D."/>
            <person name="Ossowski S."/>
            <person name="Ottilar R.P."/>
            <person name="Salamov A.A."/>
            <person name="Schneeberger K."/>
            <person name="Spannagl M."/>
            <person name="Wang X."/>
            <person name="Yang L."/>
            <person name="Nasrallah M.E."/>
            <person name="Bergelson J."/>
            <person name="Carrington J.C."/>
            <person name="Gaut B.S."/>
            <person name="Schmutz J."/>
            <person name="Mayer K.F.X."/>
            <person name="Van de Peer Y."/>
            <person name="Grigoriev I.V."/>
            <person name="Nordborg M."/>
            <person name="Weigel D."/>
            <person name="Guo Y.-L."/>
        </authorList>
    </citation>
    <scope>NUCLEOTIDE SEQUENCE [LARGE SCALE GENOMIC DNA]</scope>
    <source>
        <strain evidence="3">cv. MN47</strain>
    </source>
</reference>
<feature type="region of interest" description="Disordered" evidence="1">
    <location>
        <begin position="148"/>
        <end position="200"/>
    </location>
</feature>
<feature type="compositionally biased region" description="Polar residues" evidence="1">
    <location>
        <begin position="178"/>
        <end position="190"/>
    </location>
</feature>
<sequence>MDDNQQNSQKKACTQEDLAKRLDPFYLPNLFDGLEDSKYGCLADDVRRLCKLKRDYLRGSISLEDIEARAEKKPAKSANITIIEPTKSASITIIEPTKSTNIIIIDSDDEMPQDSVIPLDDRRSKKLKEVIVVDDDEPWFSGYDKLTKGSASTSNALRNSSYGNSSGCLQEGCVGEGSTRNSTVNDNQTPMDIDAKEEEH</sequence>
<dbReference type="Proteomes" id="UP000008694">
    <property type="component" value="Unassembled WGS sequence"/>
</dbReference>
<organism evidence="3">
    <name type="scientific">Arabidopsis lyrata subsp. lyrata</name>
    <name type="common">Lyre-leaved rock-cress</name>
    <dbReference type="NCBI Taxonomy" id="81972"/>
    <lineage>
        <taxon>Eukaryota</taxon>
        <taxon>Viridiplantae</taxon>
        <taxon>Streptophyta</taxon>
        <taxon>Embryophyta</taxon>
        <taxon>Tracheophyta</taxon>
        <taxon>Spermatophyta</taxon>
        <taxon>Magnoliopsida</taxon>
        <taxon>eudicotyledons</taxon>
        <taxon>Gunneridae</taxon>
        <taxon>Pentapetalae</taxon>
        <taxon>rosids</taxon>
        <taxon>malvids</taxon>
        <taxon>Brassicales</taxon>
        <taxon>Brassicaceae</taxon>
        <taxon>Camelineae</taxon>
        <taxon>Arabidopsis</taxon>
    </lineage>
</organism>
<dbReference type="EMBL" id="GL348716">
    <property type="protein sequence ID" value="EFH56640.1"/>
    <property type="molecule type" value="Genomic_DNA"/>
</dbReference>
<gene>
    <name evidence="2" type="ORF">ARALYDRAFT_900564</name>
</gene>
<dbReference type="HOGENOM" id="CLU_1367871_0_0_1"/>
<dbReference type="eggNOG" id="KOG0390">
    <property type="taxonomic scope" value="Eukaryota"/>
</dbReference>